<protein>
    <recommendedName>
        <fullName evidence="3">GxxExxY protein</fullName>
    </recommendedName>
</protein>
<gene>
    <name evidence="1" type="ORF">AMJ40_06560</name>
</gene>
<accession>A0A0S7WFN4</accession>
<evidence type="ECO:0000313" key="2">
    <source>
        <dbReference type="Proteomes" id="UP000051124"/>
    </source>
</evidence>
<reference evidence="1 2" key="1">
    <citation type="journal article" date="2015" name="Microbiome">
        <title>Genomic resolution of linkages in carbon, nitrogen, and sulfur cycling among widespread estuary sediment bacteria.</title>
        <authorList>
            <person name="Baker B.J."/>
            <person name="Lazar C.S."/>
            <person name="Teske A.P."/>
            <person name="Dick G.J."/>
        </authorList>
    </citation>
    <scope>NUCLEOTIDE SEQUENCE [LARGE SCALE GENOMIC DNA]</scope>
    <source>
        <strain evidence="1">DG_26</strain>
    </source>
</reference>
<dbReference type="Proteomes" id="UP000051124">
    <property type="component" value="Unassembled WGS sequence"/>
</dbReference>
<dbReference type="NCBIfam" id="TIGR04256">
    <property type="entry name" value="GxxExxY"/>
    <property type="match status" value="1"/>
</dbReference>
<evidence type="ECO:0008006" key="3">
    <source>
        <dbReference type="Google" id="ProtNLM"/>
    </source>
</evidence>
<organism evidence="1 2">
    <name type="scientific">candidate division TA06 bacterium DG_26</name>
    <dbReference type="NCBI Taxonomy" id="1703771"/>
    <lineage>
        <taxon>Bacteria</taxon>
        <taxon>Bacteria division TA06</taxon>
    </lineage>
</organism>
<name>A0A0S7WFN4_UNCT6</name>
<sequence>MDEKWLYKDLTYAVIGAGIEVHRELGSGFLEYVYEEALSHELSLRKVPFARQPKLDVHYKGYLIPKKYRPDLVVDGKIIVEVKATSGLTKVDEAQLHHYLKGTNLRIGLLLNFGTRSLETRRIIS</sequence>
<evidence type="ECO:0000313" key="1">
    <source>
        <dbReference type="EMBL" id="KPJ48951.1"/>
    </source>
</evidence>
<dbReference type="Pfam" id="PF13366">
    <property type="entry name" value="PDDEXK_3"/>
    <property type="match status" value="1"/>
</dbReference>
<proteinExistence type="predicted"/>
<dbReference type="AlphaFoldDB" id="A0A0S7WFN4"/>
<dbReference type="InterPro" id="IPR026350">
    <property type="entry name" value="GxxExxY"/>
</dbReference>
<dbReference type="EMBL" id="LIZT01000083">
    <property type="protein sequence ID" value="KPJ48951.1"/>
    <property type="molecule type" value="Genomic_DNA"/>
</dbReference>
<comment type="caution">
    <text evidence="1">The sequence shown here is derived from an EMBL/GenBank/DDBJ whole genome shotgun (WGS) entry which is preliminary data.</text>
</comment>